<evidence type="ECO:0000313" key="4">
    <source>
        <dbReference type="EMBL" id="MFC4907154.1"/>
    </source>
</evidence>
<dbReference type="InterPro" id="IPR020557">
    <property type="entry name" value="Fumarate_lyase_CS"/>
</dbReference>
<evidence type="ECO:0000256" key="1">
    <source>
        <dbReference type="ARBA" id="ARBA00023239"/>
    </source>
</evidence>
<evidence type="ECO:0000256" key="2">
    <source>
        <dbReference type="ARBA" id="ARBA00034772"/>
    </source>
</evidence>
<protein>
    <submittedName>
        <fullName evidence="4">3-carboxy-cis,cis-muconate cycloisomerase</fullName>
        <ecNumber evidence="4">5.5.1.2</ecNumber>
    </submittedName>
</protein>
<accession>A0ABV9TU11</accession>
<evidence type="ECO:0000259" key="3">
    <source>
        <dbReference type="Pfam" id="PF00206"/>
    </source>
</evidence>
<keyword evidence="5" id="KW-1185">Reference proteome</keyword>
<gene>
    <name evidence="4" type="primary">pcaB</name>
    <name evidence="4" type="ORF">ACFPCY_07475</name>
</gene>
<dbReference type="Gene3D" id="1.20.200.10">
    <property type="entry name" value="Fumarase/aspartase (Central domain)"/>
    <property type="match status" value="1"/>
</dbReference>
<dbReference type="PRINTS" id="PR00145">
    <property type="entry name" value="ARGSUCLYASE"/>
</dbReference>
<dbReference type="NCBIfam" id="TIGR02426">
    <property type="entry name" value="protocat_pcaB"/>
    <property type="match status" value="1"/>
</dbReference>
<dbReference type="InterPro" id="IPR022761">
    <property type="entry name" value="Fumarate_lyase_N"/>
</dbReference>
<dbReference type="Pfam" id="PF00206">
    <property type="entry name" value="Lyase_1"/>
    <property type="match status" value="1"/>
</dbReference>
<dbReference type="EC" id="5.5.1.2" evidence="4"/>
<dbReference type="RefSeq" id="WP_378252895.1">
    <property type="nucleotide sequence ID" value="NZ_JBHSIT010000002.1"/>
</dbReference>
<reference evidence="5" key="1">
    <citation type="journal article" date="2019" name="Int. J. Syst. Evol. Microbiol.">
        <title>The Global Catalogue of Microorganisms (GCM) 10K type strain sequencing project: providing services to taxonomists for standard genome sequencing and annotation.</title>
        <authorList>
            <consortium name="The Broad Institute Genomics Platform"/>
            <consortium name="The Broad Institute Genome Sequencing Center for Infectious Disease"/>
            <person name="Wu L."/>
            <person name="Ma J."/>
        </authorList>
    </citation>
    <scope>NUCLEOTIDE SEQUENCE [LARGE SCALE GENOMIC DNA]</scope>
    <source>
        <strain evidence="5">KLKA75</strain>
    </source>
</reference>
<comment type="caution">
    <text evidence="4">The sequence shown here is derived from an EMBL/GenBank/DDBJ whole genome shotgun (WGS) entry which is preliminary data.</text>
</comment>
<feature type="domain" description="Fumarate lyase N-terminal" evidence="3">
    <location>
        <begin position="50"/>
        <end position="317"/>
    </location>
</feature>
<dbReference type="Proteomes" id="UP001595872">
    <property type="component" value="Unassembled WGS sequence"/>
</dbReference>
<sequence length="413" mass="42319">MASDQPFGAAPAGAAGPLDEGWAAGPLDAGLLSPVRAGTAAEALTGDAAWARALLDAEAALARAQARAGIVPPGAANAITTAARLARPDVADLARRARGAGNPVVPLVADLRDLAGDAGRHVHRGATSQDIMDTAAMLVAARARREIVGTLDRVLLLLAGLAERYRDTPMAGRTLSRQALPTTFGLKAAQWLLGCLDGRDRLASVALPVQLGGAVGTLAAYGADGPDVADVFAAELGLDRAVLPWHTRRAPVAELGTALALVTGALGKIATDVTLLAQSEVDEVAEPAGPGRGGSSAMPHKRNPALATLVRSAALQVPAQVQVLLAAQAAAHERPAGEWHAEWQPLRECLRLAGGAAETAAELLDGLEVRPDRMRAHLDDLLGLLGGHDAGADIRAAGALVDRALVRYRKNSP</sequence>
<evidence type="ECO:0000313" key="5">
    <source>
        <dbReference type="Proteomes" id="UP001595872"/>
    </source>
</evidence>
<name>A0ABV9TU11_9ACTN</name>
<dbReference type="InterPro" id="IPR000362">
    <property type="entry name" value="Fumarate_lyase_fam"/>
</dbReference>
<organism evidence="4 5">
    <name type="scientific">Actinomadura gamaensis</name>
    <dbReference type="NCBI Taxonomy" id="1763541"/>
    <lineage>
        <taxon>Bacteria</taxon>
        <taxon>Bacillati</taxon>
        <taxon>Actinomycetota</taxon>
        <taxon>Actinomycetes</taxon>
        <taxon>Streptosporangiales</taxon>
        <taxon>Thermomonosporaceae</taxon>
        <taxon>Actinomadura</taxon>
    </lineage>
</organism>
<dbReference type="GO" id="GO:0047472">
    <property type="term" value="F:3-carboxy-cis,cis-muconate cycloisomerase activity"/>
    <property type="evidence" value="ECO:0007669"/>
    <property type="project" value="UniProtKB-EC"/>
</dbReference>
<proteinExistence type="inferred from homology"/>
<keyword evidence="4" id="KW-0413">Isomerase</keyword>
<dbReference type="PRINTS" id="PR00149">
    <property type="entry name" value="FUMRATELYASE"/>
</dbReference>
<dbReference type="SUPFAM" id="SSF48557">
    <property type="entry name" value="L-aspartase-like"/>
    <property type="match status" value="1"/>
</dbReference>
<dbReference type="Gene3D" id="1.10.275.10">
    <property type="entry name" value="Fumarase/aspartase (N-terminal domain)"/>
    <property type="match status" value="1"/>
</dbReference>
<keyword evidence="1" id="KW-0456">Lyase</keyword>
<dbReference type="InterPro" id="IPR012789">
    <property type="entry name" value="Protocat_PcaB-like"/>
</dbReference>
<dbReference type="PROSITE" id="PS00163">
    <property type="entry name" value="FUMARATE_LYASES"/>
    <property type="match status" value="1"/>
</dbReference>
<dbReference type="PANTHER" id="PTHR43172:SF2">
    <property type="entry name" value="ADENYLOSUCCINATE LYASE C-TERMINAL DOMAIN-CONTAINING PROTEIN"/>
    <property type="match status" value="1"/>
</dbReference>
<dbReference type="InterPro" id="IPR024083">
    <property type="entry name" value="Fumarase/histidase_N"/>
</dbReference>
<comment type="similarity">
    <text evidence="2">Belongs to the class-II fumarase/aspartase family.</text>
</comment>
<dbReference type="InterPro" id="IPR008948">
    <property type="entry name" value="L-Aspartase-like"/>
</dbReference>
<dbReference type="PANTHER" id="PTHR43172">
    <property type="entry name" value="ADENYLOSUCCINATE LYASE"/>
    <property type="match status" value="1"/>
</dbReference>
<dbReference type="EMBL" id="JBHSIT010000002">
    <property type="protein sequence ID" value="MFC4907154.1"/>
    <property type="molecule type" value="Genomic_DNA"/>
</dbReference>